<keyword evidence="5" id="KW-0029">Amino-acid transport</keyword>
<reference evidence="8" key="1">
    <citation type="journal article" date="2019" name="Int. J. Syst. Evol. Microbiol.">
        <title>The Global Catalogue of Microorganisms (GCM) 10K type strain sequencing project: providing services to taxonomists for standard genome sequencing and annotation.</title>
        <authorList>
            <consortium name="The Broad Institute Genomics Platform"/>
            <consortium name="The Broad Institute Genome Sequencing Center for Infectious Disease"/>
            <person name="Wu L."/>
            <person name="Ma J."/>
        </authorList>
    </citation>
    <scope>NUCLEOTIDE SEQUENCE [LARGE SCALE GENOMIC DNA]</scope>
    <source>
        <strain evidence="8">JCM 10303</strain>
    </source>
</reference>
<organism evidence="7 8">
    <name type="scientific">Saccharopolyspora erythraea</name>
    <name type="common">Streptomyces erythraeus</name>
    <dbReference type="NCBI Taxonomy" id="1836"/>
    <lineage>
        <taxon>Bacteria</taxon>
        <taxon>Bacillati</taxon>
        <taxon>Actinomycetota</taxon>
        <taxon>Actinomycetes</taxon>
        <taxon>Pseudonocardiales</taxon>
        <taxon>Pseudonocardiaceae</taxon>
        <taxon>Saccharopolyspora</taxon>
    </lineage>
</organism>
<dbReference type="Pfam" id="PF00005">
    <property type="entry name" value="ABC_tran"/>
    <property type="match status" value="1"/>
</dbReference>
<dbReference type="RefSeq" id="WP_011874490.1">
    <property type="nucleotide sequence ID" value="NZ_BAAAGS010000062.1"/>
</dbReference>
<keyword evidence="2" id="KW-0813">Transport</keyword>
<keyword evidence="8" id="KW-1185">Reference proteome</keyword>
<evidence type="ECO:0000256" key="1">
    <source>
        <dbReference type="ARBA" id="ARBA00005417"/>
    </source>
</evidence>
<accession>A0ABP3NUV0</accession>
<evidence type="ECO:0000256" key="2">
    <source>
        <dbReference type="ARBA" id="ARBA00022448"/>
    </source>
</evidence>
<dbReference type="Proteomes" id="UP001500729">
    <property type="component" value="Unassembled WGS sequence"/>
</dbReference>
<dbReference type="CDD" id="cd03224">
    <property type="entry name" value="ABC_TM1139_LivF_branched"/>
    <property type="match status" value="1"/>
</dbReference>
<comment type="similarity">
    <text evidence="1">Belongs to the ABC transporter superfamily.</text>
</comment>
<dbReference type="SMART" id="SM00382">
    <property type="entry name" value="AAA"/>
    <property type="match status" value="1"/>
</dbReference>
<dbReference type="PROSITE" id="PS50893">
    <property type="entry name" value="ABC_TRANSPORTER_2"/>
    <property type="match status" value="1"/>
</dbReference>
<evidence type="ECO:0000313" key="8">
    <source>
        <dbReference type="Proteomes" id="UP001500729"/>
    </source>
</evidence>
<evidence type="ECO:0000313" key="7">
    <source>
        <dbReference type="EMBL" id="GAA0553964.1"/>
    </source>
</evidence>
<evidence type="ECO:0000256" key="3">
    <source>
        <dbReference type="ARBA" id="ARBA00022741"/>
    </source>
</evidence>
<dbReference type="Gene3D" id="3.40.50.300">
    <property type="entry name" value="P-loop containing nucleotide triphosphate hydrolases"/>
    <property type="match status" value="1"/>
</dbReference>
<protein>
    <submittedName>
        <fullName evidence="7">ABC transporter ATP-binding protein</fullName>
    </submittedName>
</protein>
<gene>
    <name evidence="7" type="ORF">GCM10009533_59960</name>
</gene>
<dbReference type="PANTHER" id="PTHR43820">
    <property type="entry name" value="HIGH-AFFINITY BRANCHED-CHAIN AMINO ACID TRANSPORT ATP-BINDING PROTEIN LIVF"/>
    <property type="match status" value="1"/>
</dbReference>
<evidence type="ECO:0000256" key="5">
    <source>
        <dbReference type="ARBA" id="ARBA00022970"/>
    </source>
</evidence>
<evidence type="ECO:0000259" key="6">
    <source>
        <dbReference type="PROSITE" id="PS50893"/>
    </source>
</evidence>
<name>A0ABP3NUV0_SACER</name>
<dbReference type="InterPro" id="IPR052156">
    <property type="entry name" value="BCAA_Transport_ATP-bd_LivF"/>
</dbReference>
<dbReference type="SUPFAM" id="SSF52540">
    <property type="entry name" value="P-loop containing nucleoside triphosphate hydrolases"/>
    <property type="match status" value="1"/>
</dbReference>
<dbReference type="PROSITE" id="PS00211">
    <property type="entry name" value="ABC_TRANSPORTER_1"/>
    <property type="match status" value="1"/>
</dbReference>
<evidence type="ECO:0000256" key="4">
    <source>
        <dbReference type="ARBA" id="ARBA00022840"/>
    </source>
</evidence>
<dbReference type="InterPro" id="IPR027417">
    <property type="entry name" value="P-loop_NTPase"/>
</dbReference>
<dbReference type="InterPro" id="IPR003439">
    <property type="entry name" value="ABC_transporter-like_ATP-bd"/>
</dbReference>
<dbReference type="InterPro" id="IPR017871">
    <property type="entry name" value="ABC_transporter-like_CS"/>
</dbReference>
<dbReference type="GO" id="GO:0005524">
    <property type="term" value="F:ATP binding"/>
    <property type="evidence" value="ECO:0007669"/>
    <property type="project" value="UniProtKB-KW"/>
</dbReference>
<proteinExistence type="inferred from homology"/>
<dbReference type="EMBL" id="BAAAGS010000062">
    <property type="protein sequence ID" value="GAA0553964.1"/>
    <property type="molecule type" value="Genomic_DNA"/>
</dbReference>
<sequence>MMSVEGLTAGYGRVPAIVDVTIDVAAGELVTIIGSNGAGKSTLLRALSGLIRCSSGTVRFDGADITNLSPHRIVKAGLVHCPEGRHVFPMLTVRENLRIAARHGRSRETERLEEVLTLFPRLGERLSQSAGSLSGGEQQMLAIGRSLMADPRLVMLDEPSLGLAPLLVAQVLEVAGRIRDRGRTVLLVEQNAELALQVADRAYVLERGRITNSGAAGELAGSRSIREAYLGG</sequence>
<feature type="domain" description="ABC transporter" evidence="6">
    <location>
        <begin position="2"/>
        <end position="232"/>
    </location>
</feature>
<keyword evidence="3" id="KW-0547">Nucleotide-binding</keyword>
<comment type="caution">
    <text evidence="7">The sequence shown here is derived from an EMBL/GenBank/DDBJ whole genome shotgun (WGS) entry which is preliminary data.</text>
</comment>
<dbReference type="PANTHER" id="PTHR43820:SF4">
    <property type="entry name" value="HIGH-AFFINITY BRANCHED-CHAIN AMINO ACID TRANSPORT ATP-BINDING PROTEIN LIVF"/>
    <property type="match status" value="1"/>
</dbReference>
<dbReference type="InterPro" id="IPR003593">
    <property type="entry name" value="AAA+_ATPase"/>
</dbReference>
<keyword evidence="4 7" id="KW-0067">ATP-binding</keyword>